<feature type="binding site" evidence="9">
    <location>
        <position position="178"/>
    </location>
    <ligand>
        <name>substrate</name>
    </ligand>
</feature>
<comment type="function">
    <text evidence="9">Catalyzes the isomerization of sedoheptulose 7-phosphate in D-glycero-D-manno-heptose 7-phosphate.</text>
</comment>
<dbReference type="InterPro" id="IPR001347">
    <property type="entry name" value="SIS_dom"/>
</dbReference>
<evidence type="ECO:0000256" key="4">
    <source>
        <dbReference type="ARBA" id="ARBA00022490"/>
    </source>
</evidence>
<keyword evidence="5 9" id="KW-0479">Metal-binding</keyword>
<feature type="binding site" evidence="9">
    <location>
        <begin position="56"/>
        <end position="58"/>
    </location>
    <ligand>
        <name>substrate</name>
    </ligand>
</feature>
<evidence type="ECO:0000256" key="2">
    <source>
        <dbReference type="ARBA" id="ARBA00004496"/>
    </source>
</evidence>
<accession>A0ABV4YCM3</accession>
<dbReference type="EMBL" id="JBHFNS010000058">
    <property type="protein sequence ID" value="MFB2936492.1"/>
    <property type="molecule type" value="Genomic_DNA"/>
</dbReference>
<keyword evidence="8 9" id="KW-0119">Carbohydrate metabolism</keyword>
<keyword evidence="12" id="KW-1185">Reference proteome</keyword>
<sequence length="204" mass="21712">MQLKVEHLCQKAENHLRQSAAVKQLVVEKCLNSIVEAACLIADTFQLGNKLLLCGNGGSAADCQHMASELVSRLTKDFDRPGLPAIALTTDTSYLTAFANDCGFEGVFERQIQALGQPGDVLIGISTSGNSPNIIRAIKTAKALNMKTIAITGNNGGLLSGIVDVAIVVPSPDTQYIQESHIAIEHILCGLVEYQLFGDGGKLY</sequence>
<gene>
    <name evidence="9" type="primary">gmhA</name>
    <name evidence="11" type="ORF">ACE1B6_14675</name>
</gene>
<comment type="miscellaneous">
    <text evidence="9">The reaction produces a racemic mixture of D-glycero-alpha-D-manno-heptose 7-phosphate and D-glycero-beta-D-manno-heptose 7-phosphate.</text>
</comment>
<dbReference type="InterPro" id="IPR004515">
    <property type="entry name" value="Phosphoheptose_Isoase"/>
</dbReference>
<evidence type="ECO:0000256" key="7">
    <source>
        <dbReference type="ARBA" id="ARBA00023235"/>
    </source>
</evidence>
<comment type="pathway">
    <text evidence="9">Carbohydrate biosynthesis; D-glycero-D-manno-heptose 7-phosphate biosynthesis; D-glycero-alpha-D-manno-heptose 7-phosphate and D-glycero-beta-D-manno-heptose 7-phosphate from sedoheptulose 7-phosphate: step 1/1.</text>
</comment>
<comment type="cofactor">
    <cofactor evidence="9">
        <name>Zn(2+)</name>
        <dbReference type="ChEBI" id="CHEBI:29105"/>
    </cofactor>
    <text evidence="9">Binds 1 zinc ion per subunit.</text>
</comment>
<dbReference type="Proteomes" id="UP001576776">
    <property type="component" value="Unassembled WGS sequence"/>
</dbReference>
<protein>
    <recommendedName>
        <fullName evidence="9">Phosphoheptose isomerase</fullName>
        <ecNumber evidence="9">5.3.1.28</ecNumber>
    </recommendedName>
    <alternativeName>
        <fullName evidence="9">Sedoheptulose 7-phosphate isomerase</fullName>
    </alternativeName>
</protein>
<feature type="domain" description="SIS" evidence="10">
    <location>
        <begin position="41"/>
        <end position="202"/>
    </location>
</feature>
<evidence type="ECO:0000256" key="3">
    <source>
        <dbReference type="ARBA" id="ARBA00009894"/>
    </source>
</evidence>
<feature type="binding site" evidence="9">
    <location>
        <begin position="126"/>
        <end position="128"/>
    </location>
    <ligand>
        <name>substrate</name>
    </ligand>
</feature>
<evidence type="ECO:0000256" key="5">
    <source>
        <dbReference type="ARBA" id="ARBA00022723"/>
    </source>
</evidence>
<feature type="binding site" evidence="9">
    <location>
        <begin position="100"/>
        <end position="101"/>
    </location>
    <ligand>
        <name>substrate</name>
    </ligand>
</feature>
<feature type="binding site" evidence="9">
    <location>
        <position position="69"/>
    </location>
    <ligand>
        <name>Zn(2+)</name>
        <dbReference type="ChEBI" id="CHEBI:29105"/>
    </ligand>
</feature>
<evidence type="ECO:0000256" key="1">
    <source>
        <dbReference type="ARBA" id="ARBA00000348"/>
    </source>
</evidence>
<dbReference type="HAMAP" id="MF_00067">
    <property type="entry name" value="GmhA"/>
    <property type="match status" value="1"/>
</dbReference>
<comment type="catalytic activity">
    <reaction evidence="1 9">
        <text>2 D-sedoheptulose 7-phosphate = D-glycero-alpha-D-manno-heptose 7-phosphate + D-glycero-beta-D-manno-heptose 7-phosphate</text>
        <dbReference type="Rhea" id="RHEA:27489"/>
        <dbReference type="ChEBI" id="CHEBI:57483"/>
        <dbReference type="ChEBI" id="CHEBI:60203"/>
        <dbReference type="ChEBI" id="CHEBI:60204"/>
        <dbReference type="EC" id="5.3.1.28"/>
    </reaction>
</comment>
<dbReference type="Pfam" id="PF13580">
    <property type="entry name" value="SIS_2"/>
    <property type="match status" value="1"/>
</dbReference>
<dbReference type="RefSeq" id="WP_413257987.1">
    <property type="nucleotide sequence ID" value="NZ_JBHFNS010000058.1"/>
</dbReference>
<evidence type="ECO:0000313" key="11">
    <source>
        <dbReference type="EMBL" id="MFB2936492.1"/>
    </source>
</evidence>
<keyword evidence="4 9" id="KW-0963">Cytoplasm</keyword>
<evidence type="ECO:0000256" key="8">
    <source>
        <dbReference type="ARBA" id="ARBA00023277"/>
    </source>
</evidence>
<dbReference type="EC" id="5.3.1.28" evidence="9"/>
<feature type="binding site" evidence="9">
    <location>
        <position position="186"/>
    </location>
    <ligand>
        <name>Zn(2+)</name>
        <dbReference type="ChEBI" id="CHEBI:29105"/>
    </ligand>
</feature>
<dbReference type="SUPFAM" id="SSF53697">
    <property type="entry name" value="SIS domain"/>
    <property type="match status" value="1"/>
</dbReference>
<dbReference type="CDD" id="cd05006">
    <property type="entry name" value="SIS_GmhA"/>
    <property type="match status" value="1"/>
</dbReference>
<evidence type="ECO:0000256" key="9">
    <source>
        <dbReference type="HAMAP-Rule" id="MF_00067"/>
    </source>
</evidence>
<dbReference type="PANTHER" id="PTHR30390:SF6">
    <property type="entry name" value="DNAA INITIATOR-ASSOCIATING PROTEIN DIAA"/>
    <property type="match status" value="1"/>
</dbReference>
<feature type="binding site" evidence="9">
    <location>
        <position position="131"/>
    </location>
    <ligand>
        <name>substrate</name>
    </ligand>
</feature>
<dbReference type="PROSITE" id="PS51464">
    <property type="entry name" value="SIS"/>
    <property type="match status" value="1"/>
</dbReference>
<keyword evidence="7 9" id="KW-0413">Isomerase</keyword>
<organism evidence="11 12">
    <name type="scientific">Floridaenema fluviatile BLCC-F154</name>
    <dbReference type="NCBI Taxonomy" id="3153640"/>
    <lineage>
        <taxon>Bacteria</taxon>
        <taxon>Bacillati</taxon>
        <taxon>Cyanobacteriota</taxon>
        <taxon>Cyanophyceae</taxon>
        <taxon>Oscillatoriophycideae</taxon>
        <taxon>Aerosakkonematales</taxon>
        <taxon>Aerosakkonemataceae</taxon>
        <taxon>Floridanema</taxon>
        <taxon>Floridanema fluviatile</taxon>
    </lineage>
</organism>
<feature type="binding site" evidence="9">
    <location>
        <position position="178"/>
    </location>
    <ligand>
        <name>Zn(2+)</name>
        <dbReference type="ChEBI" id="CHEBI:29105"/>
    </ligand>
</feature>
<comment type="caution">
    <text evidence="11">The sequence shown here is derived from an EMBL/GenBank/DDBJ whole genome shotgun (WGS) entry which is preliminary data.</text>
</comment>
<dbReference type="InterPro" id="IPR035461">
    <property type="entry name" value="GmhA/DiaA"/>
</dbReference>
<comment type="subcellular location">
    <subcellularLocation>
        <location evidence="2 9">Cytoplasm</location>
    </subcellularLocation>
</comment>
<evidence type="ECO:0000259" key="10">
    <source>
        <dbReference type="PROSITE" id="PS51464"/>
    </source>
</evidence>
<comment type="similarity">
    <text evidence="3 9">Belongs to the SIS family. GmhA subfamily.</text>
</comment>
<name>A0ABV4YCM3_9CYAN</name>
<dbReference type="PANTHER" id="PTHR30390">
    <property type="entry name" value="SEDOHEPTULOSE 7-PHOSPHATE ISOMERASE / DNAA INITIATOR-ASSOCIATING FACTOR FOR REPLICATION INITIATION"/>
    <property type="match status" value="1"/>
</dbReference>
<dbReference type="InterPro" id="IPR050099">
    <property type="entry name" value="SIS_GmhA/DiaA_subfam"/>
</dbReference>
<dbReference type="Gene3D" id="3.40.50.10490">
    <property type="entry name" value="Glucose-6-phosphate isomerase like protein, domain 1"/>
    <property type="match status" value="1"/>
</dbReference>
<proteinExistence type="inferred from homology"/>
<evidence type="ECO:0000256" key="6">
    <source>
        <dbReference type="ARBA" id="ARBA00022833"/>
    </source>
</evidence>
<feature type="binding site" evidence="9">
    <location>
        <position position="65"/>
    </location>
    <ligand>
        <name>Zn(2+)</name>
        <dbReference type="ChEBI" id="CHEBI:29105"/>
    </ligand>
</feature>
<keyword evidence="6 9" id="KW-0862">Zinc</keyword>
<evidence type="ECO:0000313" key="12">
    <source>
        <dbReference type="Proteomes" id="UP001576776"/>
    </source>
</evidence>
<reference evidence="11 12" key="1">
    <citation type="submission" date="2024-09" db="EMBL/GenBank/DDBJ databases">
        <title>Floridaenema gen nov. (Aerosakkonemataceae, Aerosakkonematales ord. nov., Cyanobacteria) from benthic tropical and subtropical fresh waters, with the description of four new species.</title>
        <authorList>
            <person name="Moretto J.A."/>
            <person name="Berthold D.E."/>
            <person name="Lefler F.W."/>
            <person name="Huang I.-S."/>
            <person name="Laughinghouse H. IV."/>
        </authorList>
    </citation>
    <scope>NUCLEOTIDE SEQUENCE [LARGE SCALE GENOMIC DNA]</scope>
    <source>
        <strain evidence="11 12">BLCC-F154</strain>
    </source>
</reference>
<feature type="binding site" evidence="9">
    <location>
        <position position="69"/>
    </location>
    <ligand>
        <name>substrate</name>
    </ligand>
</feature>
<dbReference type="InterPro" id="IPR046348">
    <property type="entry name" value="SIS_dom_sf"/>
</dbReference>